<dbReference type="Gene3D" id="1.10.20.10">
    <property type="entry name" value="Histone, subunit A"/>
    <property type="match status" value="1"/>
</dbReference>
<proteinExistence type="inferred from homology"/>
<dbReference type="PANTHER" id="PTHR23428">
    <property type="entry name" value="HISTONE H2B"/>
    <property type="match status" value="1"/>
</dbReference>
<evidence type="ECO:0000256" key="1">
    <source>
        <dbReference type="ARBA" id="ARBA00006846"/>
    </source>
</evidence>
<comment type="similarity">
    <text evidence="1">Belongs to the histone H2B family.</text>
</comment>
<name>A0A8D0E7M6_SALMN</name>
<accession>A0A8D0E7M6</accession>
<evidence type="ECO:0008006" key="4">
    <source>
        <dbReference type="Google" id="ProtNLM"/>
    </source>
</evidence>
<dbReference type="InterPro" id="IPR000558">
    <property type="entry name" value="Histone_H2B"/>
</dbReference>
<dbReference type="OMA" id="ASHMEVQ"/>
<evidence type="ECO:0000313" key="2">
    <source>
        <dbReference type="Ensembl" id="ENSSMRP00000027917.1"/>
    </source>
</evidence>
<dbReference type="SMART" id="SM00427">
    <property type="entry name" value="H2B"/>
    <property type="match status" value="1"/>
</dbReference>
<dbReference type="Ensembl" id="ENSSMRT00000032581.1">
    <property type="protein sequence ID" value="ENSSMRP00000027917.1"/>
    <property type="gene ID" value="ENSSMRG00000021496.1"/>
</dbReference>
<reference evidence="2" key="2">
    <citation type="submission" date="2025-09" db="UniProtKB">
        <authorList>
            <consortium name="Ensembl"/>
        </authorList>
    </citation>
    <scope>IDENTIFICATION</scope>
</reference>
<dbReference type="InterPro" id="IPR009072">
    <property type="entry name" value="Histone-fold"/>
</dbReference>
<dbReference type="GO" id="GO:0003677">
    <property type="term" value="F:DNA binding"/>
    <property type="evidence" value="ECO:0007669"/>
    <property type="project" value="InterPro"/>
</dbReference>
<dbReference type="Proteomes" id="UP000694421">
    <property type="component" value="Unplaced"/>
</dbReference>
<organism evidence="2 3">
    <name type="scientific">Salvator merianae</name>
    <name type="common">Argentine black and white tegu</name>
    <name type="synonym">Tupinambis merianae</name>
    <dbReference type="NCBI Taxonomy" id="96440"/>
    <lineage>
        <taxon>Eukaryota</taxon>
        <taxon>Metazoa</taxon>
        <taxon>Chordata</taxon>
        <taxon>Craniata</taxon>
        <taxon>Vertebrata</taxon>
        <taxon>Euteleostomi</taxon>
        <taxon>Lepidosauria</taxon>
        <taxon>Squamata</taxon>
        <taxon>Bifurcata</taxon>
        <taxon>Unidentata</taxon>
        <taxon>Episquamata</taxon>
        <taxon>Laterata</taxon>
        <taxon>Teiioidea</taxon>
        <taxon>Teiidae</taxon>
        <taxon>Salvator</taxon>
    </lineage>
</organism>
<dbReference type="AlphaFoldDB" id="A0A8D0E7M6"/>
<protein>
    <recommendedName>
        <fullName evidence="4">Histone H2B</fullName>
    </recommendedName>
</protein>
<dbReference type="SUPFAM" id="SSF47113">
    <property type="entry name" value="Histone-fold"/>
    <property type="match status" value="1"/>
</dbReference>
<reference evidence="2" key="1">
    <citation type="submission" date="2025-08" db="UniProtKB">
        <authorList>
            <consortium name="Ensembl"/>
        </authorList>
    </citation>
    <scope>IDENTIFICATION</scope>
</reference>
<keyword evidence="3" id="KW-1185">Reference proteome</keyword>
<dbReference type="PRINTS" id="PR00621">
    <property type="entry name" value="HISTONEH2B"/>
</dbReference>
<evidence type="ECO:0000313" key="3">
    <source>
        <dbReference type="Proteomes" id="UP000694421"/>
    </source>
</evidence>
<dbReference type="GO" id="GO:0000786">
    <property type="term" value="C:nucleosome"/>
    <property type="evidence" value="ECO:0007669"/>
    <property type="project" value="InterPro"/>
</dbReference>
<dbReference type="GO" id="GO:0046982">
    <property type="term" value="F:protein heterodimerization activity"/>
    <property type="evidence" value="ECO:0007669"/>
    <property type="project" value="InterPro"/>
</dbReference>
<dbReference type="GO" id="GO:0030527">
    <property type="term" value="F:structural constituent of chromatin"/>
    <property type="evidence" value="ECO:0007669"/>
    <property type="project" value="InterPro"/>
</dbReference>
<sequence>MGAIMNSFVNYMFKRIAGDASHMEVQTTVQLLLLGELAKHAVLEGIKGVSMYTNSK</sequence>